<dbReference type="PANTHER" id="PTHR31541:SF60">
    <property type="entry name" value="TF-B3 DOMAIN-CONTAINING PROTEIN"/>
    <property type="match status" value="1"/>
</dbReference>
<keyword evidence="2" id="KW-1185">Reference proteome</keyword>
<gene>
    <name evidence="1" type="ORF">CTI12_AA016590</name>
</gene>
<dbReference type="GO" id="GO:0003677">
    <property type="term" value="F:DNA binding"/>
    <property type="evidence" value="ECO:0007669"/>
    <property type="project" value="UniProtKB-KW"/>
</dbReference>
<protein>
    <submittedName>
        <fullName evidence="1">B3 domain-containing protein, DNA-binding pseudobarrel domain protein</fullName>
    </submittedName>
</protein>
<sequence>MNGSDLDPDLIRFDCTIYMTQQGEKHDPSTQLKIQRVNLFKWIITWVDPRPTWVVIINKMHGPQECPPTVMSTWITKLQKDAKLCPKTAQQASKSLVNNRTAFPIRFIPTKKPIHPTCEDALAALVKEPVNMKKRTKRVKCEHVVSSHENEQGLLIVCWDPLASQAGAVLYVGAKLKDLKLVIQKVLYVSDLKPNKNRLNFPRKQLITEIFLTTEERSTLENKEEIEVRLVGPTLKMYKEPMGLKMWKMARTENFVLKT</sequence>
<dbReference type="EMBL" id="PKPP01000283">
    <property type="protein sequence ID" value="PWA94836.1"/>
    <property type="molecule type" value="Genomic_DNA"/>
</dbReference>
<dbReference type="AlphaFoldDB" id="A0A2U1QA06"/>
<proteinExistence type="predicted"/>
<dbReference type="OrthoDB" id="1935604at2759"/>
<evidence type="ECO:0000313" key="2">
    <source>
        <dbReference type="Proteomes" id="UP000245207"/>
    </source>
</evidence>
<dbReference type="Proteomes" id="UP000245207">
    <property type="component" value="Unassembled WGS sequence"/>
</dbReference>
<keyword evidence="1" id="KW-0496">Mitochondrion</keyword>
<comment type="caution">
    <text evidence="1">The sequence shown here is derived from an EMBL/GenBank/DDBJ whole genome shotgun (WGS) entry which is preliminary data.</text>
</comment>
<name>A0A2U1QA06_ARTAN</name>
<dbReference type="PANTHER" id="PTHR31541">
    <property type="entry name" value="B3 DOMAIN PLANT PROTEIN-RELATED"/>
    <property type="match status" value="1"/>
</dbReference>
<evidence type="ECO:0000313" key="1">
    <source>
        <dbReference type="EMBL" id="PWA94836.1"/>
    </source>
</evidence>
<organism evidence="1 2">
    <name type="scientific">Artemisia annua</name>
    <name type="common">Sweet wormwood</name>
    <dbReference type="NCBI Taxonomy" id="35608"/>
    <lineage>
        <taxon>Eukaryota</taxon>
        <taxon>Viridiplantae</taxon>
        <taxon>Streptophyta</taxon>
        <taxon>Embryophyta</taxon>
        <taxon>Tracheophyta</taxon>
        <taxon>Spermatophyta</taxon>
        <taxon>Magnoliopsida</taxon>
        <taxon>eudicotyledons</taxon>
        <taxon>Gunneridae</taxon>
        <taxon>Pentapetalae</taxon>
        <taxon>asterids</taxon>
        <taxon>campanulids</taxon>
        <taxon>Asterales</taxon>
        <taxon>Asteraceae</taxon>
        <taxon>Asteroideae</taxon>
        <taxon>Anthemideae</taxon>
        <taxon>Artemisiinae</taxon>
        <taxon>Artemisia</taxon>
    </lineage>
</organism>
<dbReference type="STRING" id="35608.A0A2U1QA06"/>
<dbReference type="InterPro" id="IPR005508">
    <property type="entry name" value="At2g31720-like"/>
</dbReference>
<reference evidence="1 2" key="1">
    <citation type="journal article" date="2018" name="Mol. Plant">
        <title>The genome of Artemisia annua provides insight into the evolution of Asteraceae family and artemisinin biosynthesis.</title>
        <authorList>
            <person name="Shen Q."/>
            <person name="Zhang L."/>
            <person name="Liao Z."/>
            <person name="Wang S."/>
            <person name="Yan T."/>
            <person name="Shi P."/>
            <person name="Liu M."/>
            <person name="Fu X."/>
            <person name="Pan Q."/>
            <person name="Wang Y."/>
            <person name="Lv Z."/>
            <person name="Lu X."/>
            <person name="Zhang F."/>
            <person name="Jiang W."/>
            <person name="Ma Y."/>
            <person name="Chen M."/>
            <person name="Hao X."/>
            <person name="Li L."/>
            <person name="Tang Y."/>
            <person name="Lv G."/>
            <person name="Zhou Y."/>
            <person name="Sun X."/>
            <person name="Brodelius P.E."/>
            <person name="Rose J.K.C."/>
            <person name="Tang K."/>
        </authorList>
    </citation>
    <scope>NUCLEOTIDE SEQUENCE [LARGE SCALE GENOMIC DNA]</scope>
    <source>
        <strain evidence="2">cv. Huhao1</strain>
        <tissue evidence="1">Leaf</tissue>
    </source>
</reference>
<dbReference type="Pfam" id="PF03754">
    <property type="entry name" value="At2g31720-like"/>
    <property type="match status" value="1"/>
</dbReference>
<keyword evidence="1" id="KW-0238">DNA-binding</keyword>
<geneLocation type="mitochondrion" evidence="1"/>
<accession>A0A2U1QA06</accession>